<sequence length="278" mass="30675">MDSYGLTPLMLSVINGHVEVVRELLRFEVPVQRLPGQYELSTPQCVGDELSYIEPSPQPSETETEHSERCSIVSLKRTICPVDLRRTVSVCWEWAYSDQSSTDVCARLTVHPSGSHCQDNFSSICGQFNALHLAVLSGYVFLFISPIYCLGLAAYDIADLLLDAGAFDEAQTIFHLAVLRRHYRLAGLLLTKHVIAPVSPTTGLQGLHLNLSHKCLGSNTISPSMWLLLNGLVSEWVVRMASTFTGLEAFSSITKVSLSHCGLQVLPLCLLYDLPNIQ</sequence>
<proteinExistence type="predicted"/>
<evidence type="ECO:0000313" key="2">
    <source>
        <dbReference type="EMBL" id="OON15957.1"/>
    </source>
</evidence>
<organism evidence="2 3">
    <name type="scientific">Opisthorchis viverrini</name>
    <name type="common">Southeast Asian liver fluke</name>
    <dbReference type="NCBI Taxonomy" id="6198"/>
    <lineage>
        <taxon>Eukaryota</taxon>
        <taxon>Metazoa</taxon>
        <taxon>Spiralia</taxon>
        <taxon>Lophotrochozoa</taxon>
        <taxon>Platyhelminthes</taxon>
        <taxon>Trematoda</taxon>
        <taxon>Digenea</taxon>
        <taxon>Opisthorchiida</taxon>
        <taxon>Opisthorchiata</taxon>
        <taxon>Opisthorchiidae</taxon>
        <taxon>Opisthorchis</taxon>
    </lineage>
</organism>
<dbReference type="SUPFAM" id="SSF48403">
    <property type="entry name" value="Ankyrin repeat"/>
    <property type="match status" value="1"/>
</dbReference>
<name>A0A1S8WNK4_OPIVI</name>
<dbReference type="EMBL" id="KV899666">
    <property type="protein sequence ID" value="OON15957.1"/>
    <property type="molecule type" value="Genomic_DNA"/>
</dbReference>
<keyword evidence="3" id="KW-1185">Reference proteome</keyword>
<feature type="non-terminal residue" evidence="2">
    <location>
        <position position="278"/>
    </location>
</feature>
<evidence type="ECO:0000313" key="3">
    <source>
        <dbReference type="Proteomes" id="UP000243686"/>
    </source>
</evidence>
<dbReference type="Gene3D" id="1.25.40.20">
    <property type="entry name" value="Ankyrin repeat-containing domain"/>
    <property type="match status" value="1"/>
</dbReference>
<feature type="repeat" description="ANK" evidence="1">
    <location>
        <begin position="4"/>
        <end position="26"/>
    </location>
</feature>
<keyword evidence="1" id="KW-0040">ANK repeat</keyword>
<dbReference type="SMART" id="SM00248">
    <property type="entry name" value="ANK"/>
    <property type="match status" value="2"/>
</dbReference>
<reference evidence="2 3" key="1">
    <citation type="submission" date="2015-03" db="EMBL/GenBank/DDBJ databases">
        <title>Draft genome of the nematode, Opisthorchis viverrini.</title>
        <authorList>
            <person name="Mitreva M."/>
        </authorList>
    </citation>
    <scope>NUCLEOTIDE SEQUENCE [LARGE SCALE GENOMIC DNA]</scope>
    <source>
        <strain evidence="2">Khon Kaen</strain>
    </source>
</reference>
<evidence type="ECO:0000256" key="1">
    <source>
        <dbReference type="PROSITE-ProRule" id="PRU00023"/>
    </source>
</evidence>
<dbReference type="InterPro" id="IPR036770">
    <property type="entry name" value="Ankyrin_rpt-contain_sf"/>
</dbReference>
<dbReference type="InterPro" id="IPR002110">
    <property type="entry name" value="Ankyrin_rpt"/>
</dbReference>
<dbReference type="PROSITE" id="PS50088">
    <property type="entry name" value="ANK_REPEAT"/>
    <property type="match status" value="1"/>
</dbReference>
<accession>A0A1S8WNK4</accession>
<protein>
    <submittedName>
        <fullName evidence="2">Ankyrin repeat protein</fullName>
    </submittedName>
</protein>
<dbReference type="AlphaFoldDB" id="A0A1S8WNK4"/>
<dbReference type="Proteomes" id="UP000243686">
    <property type="component" value="Unassembled WGS sequence"/>
</dbReference>
<gene>
    <name evidence="2" type="ORF">X801_08235</name>
</gene>
<dbReference type="PROSITE" id="PS50297">
    <property type="entry name" value="ANK_REP_REGION"/>
    <property type="match status" value="1"/>
</dbReference>
<dbReference type="Pfam" id="PF00023">
    <property type="entry name" value="Ank"/>
    <property type="match status" value="1"/>
</dbReference>